<dbReference type="InterPro" id="IPR011920">
    <property type="entry name" value="Lipid_A_LpxL_LpxP"/>
</dbReference>
<comment type="pathway">
    <text evidence="9">Bacterial outer membrane biogenesis; lipopolysaccharide biosynthesis.</text>
</comment>
<keyword evidence="7 9" id="KW-0472">Membrane</keyword>
<keyword evidence="4 9" id="KW-0812">Transmembrane</keyword>
<feature type="region of interest" description="Disordered" evidence="10">
    <location>
        <begin position="1"/>
        <end position="24"/>
    </location>
</feature>
<feature type="short sequence motif" description="HXXXXD motif" evidence="9">
    <location>
        <begin position="146"/>
        <end position="151"/>
    </location>
</feature>
<reference evidence="12" key="1">
    <citation type="journal article" date="2019" name="Int. J. Syst. Evol. Microbiol.">
        <title>The Global Catalogue of Microorganisms (GCM) 10K type strain sequencing project: providing services to taxonomists for standard genome sequencing and annotation.</title>
        <authorList>
            <consortium name="The Broad Institute Genomics Platform"/>
            <consortium name="The Broad Institute Genome Sequencing Center for Infectious Disease"/>
            <person name="Wu L."/>
            <person name="Ma J."/>
        </authorList>
    </citation>
    <scope>NUCLEOTIDE SEQUENCE [LARGE SCALE GENOMIC DNA]</scope>
    <source>
        <strain evidence="12">CCUG 55491</strain>
    </source>
</reference>
<dbReference type="PANTHER" id="PTHR30606:SF9">
    <property type="entry name" value="LIPID A BIOSYNTHESIS LAUROYLTRANSFERASE"/>
    <property type="match status" value="1"/>
</dbReference>
<dbReference type="PIRSF" id="PIRSF026649">
    <property type="entry name" value="MsbB"/>
    <property type="match status" value="1"/>
</dbReference>
<keyword evidence="2 9" id="KW-0997">Cell inner membrane</keyword>
<comment type="caution">
    <text evidence="11">The sequence shown here is derived from an EMBL/GenBank/DDBJ whole genome shotgun (WGS) entry which is preliminary data.</text>
</comment>
<comment type="function">
    <text evidence="9">Catalyzes the transfer of an acyl chain from an acyl-[acyl-carrier-protein] (ACP) to a Kdo(2)-lipid IV(A) to form a Kdo(2)-(acyl)-lipid IV(A).</text>
</comment>
<evidence type="ECO:0000256" key="2">
    <source>
        <dbReference type="ARBA" id="ARBA00022519"/>
    </source>
</evidence>
<evidence type="ECO:0000313" key="11">
    <source>
        <dbReference type="EMBL" id="MFD0740042.1"/>
    </source>
</evidence>
<keyword evidence="8 9" id="KW-0012">Acyltransferase</keyword>
<gene>
    <name evidence="9 11" type="primary">lpxL</name>
    <name evidence="11" type="ORF">ACFQZQ_12225</name>
</gene>
<dbReference type="HAMAP" id="MF_01942">
    <property type="entry name" value="Lipid_A_LpxL_LpxP"/>
    <property type="match status" value="1"/>
</dbReference>
<dbReference type="NCBIfam" id="TIGR02207">
    <property type="entry name" value="lipid_A_htrB"/>
    <property type="match status" value="1"/>
</dbReference>
<organism evidence="11 12">
    <name type="scientific">Lysobacter koreensis</name>
    <dbReference type="NCBI Taxonomy" id="266122"/>
    <lineage>
        <taxon>Bacteria</taxon>
        <taxon>Pseudomonadati</taxon>
        <taxon>Pseudomonadota</taxon>
        <taxon>Gammaproteobacteria</taxon>
        <taxon>Lysobacterales</taxon>
        <taxon>Lysobacteraceae</taxon>
        <taxon>Lysobacter</taxon>
    </lineage>
</organism>
<evidence type="ECO:0000256" key="6">
    <source>
        <dbReference type="ARBA" id="ARBA00022989"/>
    </source>
</evidence>
<dbReference type="RefSeq" id="WP_386813104.1">
    <property type="nucleotide sequence ID" value="NZ_JBHTIH010000007.1"/>
</dbReference>
<dbReference type="EMBL" id="JBHTIH010000007">
    <property type="protein sequence ID" value="MFD0740042.1"/>
    <property type="molecule type" value="Genomic_DNA"/>
</dbReference>
<dbReference type="GO" id="GO:0016746">
    <property type="term" value="F:acyltransferase activity"/>
    <property type="evidence" value="ECO:0007669"/>
    <property type="project" value="UniProtKB-KW"/>
</dbReference>
<evidence type="ECO:0000256" key="5">
    <source>
        <dbReference type="ARBA" id="ARBA00022985"/>
    </source>
</evidence>
<feature type="compositionally biased region" description="Polar residues" evidence="10">
    <location>
        <begin position="1"/>
        <end position="16"/>
    </location>
</feature>
<keyword evidence="3 9" id="KW-0808">Transferase</keyword>
<comment type="pathway">
    <text evidence="9">Glycolipid biosynthesis; KDO(2)-lipid A biosynthesis; KDO(2)-lipid A from CMP-3-deoxy-D-manno-octulosonate and lipid IV(A): step 3/4.</text>
</comment>
<proteinExistence type="inferred from homology"/>
<keyword evidence="5 9" id="KW-0448">Lipopolysaccharide biosynthesis</keyword>
<comment type="catalytic activity">
    <reaction evidence="9">
        <text>an alpha-Kdo-(2-&gt;4)-alpha-Kdo-(2-&gt;6)-lipid IVA + a fatty acyl-[ACP] = an alpha-Kdo-(2-&gt;4)-alpha-Kdo-(2-&gt;6)-(acyl)-lipid IVA + holo-[ACP]</text>
        <dbReference type="Rhea" id="RHEA:69396"/>
        <dbReference type="Rhea" id="RHEA-COMP:9685"/>
        <dbReference type="Rhea" id="RHEA-COMP:14125"/>
        <dbReference type="ChEBI" id="CHEBI:64479"/>
        <dbReference type="ChEBI" id="CHEBI:138651"/>
        <dbReference type="ChEBI" id="CHEBI:176429"/>
        <dbReference type="ChEBI" id="CHEBI:176430"/>
        <dbReference type="EC" id="2.3.1.241"/>
    </reaction>
</comment>
<dbReference type="InterPro" id="IPR004960">
    <property type="entry name" value="LipA_acyltrans"/>
</dbReference>
<evidence type="ECO:0000256" key="4">
    <source>
        <dbReference type="ARBA" id="ARBA00022692"/>
    </source>
</evidence>
<dbReference type="CDD" id="cd07984">
    <property type="entry name" value="LPLAT_LABLAT-like"/>
    <property type="match status" value="1"/>
</dbReference>
<evidence type="ECO:0000256" key="10">
    <source>
        <dbReference type="SAM" id="MobiDB-lite"/>
    </source>
</evidence>
<accession>A0ABW2YU94</accession>
<keyword evidence="12" id="KW-1185">Reference proteome</keyword>
<evidence type="ECO:0000256" key="8">
    <source>
        <dbReference type="ARBA" id="ARBA00023315"/>
    </source>
</evidence>
<keyword evidence="6 9" id="KW-1133">Transmembrane helix</keyword>
<name>A0ABW2YU94_9GAMM</name>
<evidence type="ECO:0000313" key="12">
    <source>
        <dbReference type="Proteomes" id="UP001597090"/>
    </source>
</evidence>
<comment type="similarity">
    <text evidence="9">Belongs to the LpxL/LpxM/LpxP family.</text>
</comment>
<evidence type="ECO:0000256" key="7">
    <source>
        <dbReference type="ARBA" id="ARBA00023136"/>
    </source>
</evidence>
<evidence type="ECO:0000256" key="9">
    <source>
        <dbReference type="HAMAP-Rule" id="MF_01942"/>
    </source>
</evidence>
<dbReference type="Pfam" id="PF03279">
    <property type="entry name" value="Lip_A_acyltrans"/>
    <property type="match status" value="1"/>
</dbReference>
<comment type="subcellular location">
    <subcellularLocation>
        <location evidence="9">Cell inner membrane</location>
        <topology evidence="9">Single-pass membrane protein</topology>
    </subcellularLocation>
</comment>
<sequence length="317" mass="35553">MSSPHASTTDTATKPTPANAVPPAPRGLRHWPMWGAFALMWLGARLPWALQRGLGRAIGALAFRTAGERRRAAAINLALCFPEKTAAEREALLRASFRDFGIGLFEFARAWWGSAAPMRRTVRIEGREHLDALRAQGRGVLMVSGHFMTLEMCGRLLCDHVPLAGMYRRHRSEVFEWAVKRGRLRYAAAMFSNEDIRPAMRHLKAGGLLWYAPDQDMRGKDTVFAPFFGVPAATITATHQFARLSGCAVVPFFHRREGADYVLRIAPPLQEFPSKDATADSTRVNSAIEAMVREAPSQYLWIHRRFKRRPPGMVTPY</sequence>
<dbReference type="Proteomes" id="UP001597090">
    <property type="component" value="Unassembled WGS sequence"/>
</dbReference>
<dbReference type="EC" id="2.3.1.241" evidence="9"/>
<keyword evidence="1 9" id="KW-1003">Cell membrane</keyword>
<evidence type="ECO:0000256" key="1">
    <source>
        <dbReference type="ARBA" id="ARBA00022475"/>
    </source>
</evidence>
<evidence type="ECO:0000256" key="3">
    <source>
        <dbReference type="ARBA" id="ARBA00022679"/>
    </source>
</evidence>
<dbReference type="PANTHER" id="PTHR30606">
    <property type="entry name" value="LIPID A BIOSYNTHESIS LAUROYL ACYLTRANSFERASE"/>
    <property type="match status" value="1"/>
</dbReference>
<protein>
    <recommendedName>
        <fullName evidence="9">Lipid A biosynthesis acyltransferase</fullName>
        <ecNumber evidence="9">2.3.1.241</ecNumber>
    </recommendedName>
    <alternativeName>
        <fullName evidence="9">Kdo(2)-lipid IV(A) acyltransferase</fullName>
    </alternativeName>
</protein>